<reference evidence="3" key="1">
    <citation type="journal article" date="2011" name="Nat. Biotechnol.">
        <title>The genomic sequence of the Chinese hamster ovary (CHO)-K1 cell line.</title>
        <authorList>
            <person name="Xu X."/>
            <person name="Nagarajan H."/>
            <person name="Lewis N.E."/>
            <person name="Pan S."/>
            <person name="Cai Z."/>
            <person name="Liu X."/>
            <person name="Chen W."/>
            <person name="Xie M."/>
            <person name="Wang W."/>
            <person name="Hammond S."/>
            <person name="Andersen M.R."/>
            <person name="Neff N."/>
            <person name="Passarelli B."/>
            <person name="Koh W."/>
            <person name="Fan H.C."/>
            <person name="Wang J."/>
            <person name="Gui Y."/>
            <person name="Lee K.H."/>
            <person name="Betenbaugh M.J."/>
            <person name="Quake S.R."/>
            <person name="Famili I."/>
            <person name="Palsson B.O."/>
            <person name="Wang J."/>
        </authorList>
    </citation>
    <scope>NUCLEOTIDE SEQUENCE [LARGE SCALE GENOMIC DNA]</scope>
    <source>
        <strain evidence="3">CHO K1 cell line</strain>
    </source>
</reference>
<accession>G3IG04</accession>
<gene>
    <name evidence="2" type="ORF">I79_022681</name>
</gene>
<dbReference type="EMBL" id="JH002487">
    <property type="protein sequence ID" value="EGV92592.1"/>
    <property type="molecule type" value="Genomic_DNA"/>
</dbReference>
<protein>
    <submittedName>
        <fullName evidence="2">Uncharacterized protein</fullName>
    </submittedName>
</protein>
<feature type="compositionally biased region" description="Polar residues" evidence="1">
    <location>
        <begin position="60"/>
        <end position="70"/>
    </location>
</feature>
<feature type="region of interest" description="Disordered" evidence="1">
    <location>
        <begin position="1"/>
        <end position="23"/>
    </location>
</feature>
<name>G3IG04_CRIGR</name>
<evidence type="ECO:0000256" key="1">
    <source>
        <dbReference type="SAM" id="MobiDB-lite"/>
    </source>
</evidence>
<sequence>MKNMIQNQPGPHNGTLPPKKGEEAKMKIPVKFNSWEITYCETSSKHSSQPQSLSGLESMASASPCNTNTKSQKHNYCPWAAEITPVLPFRSQSLTTGTEVFSASVSTLANWSFHRPPSNLNC</sequence>
<feature type="region of interest" description="Disordered" evidence="1">
    <location>
        <begin position="44"/>
        <end position="72"/>
    </location>
</feature>
<feature type="compositionally biased region" description="Low complexity" evidence="1">
    <location>
        <begin position="45"/>
        <end position="54"/>
    </location>
</feature>
<dbReference type="Proteomes" id="UP000001075">
    <property type="component" value="Unassembled WGS sequence"/>
</dbReference>
<evidence type="ECO:0000313" key="3">
    <source>
        <dbReference type="Proteomes" id="UP000001075"/>
    </source>
</evidence>
<evidence type="ECO:0000313" key="2">
    <source>
        <dbReference type="EMBL" id="EGV92592.1"/>
    </source>
</evidence>
<feature type="compositionally biased region" description="Polar residues" evidence="1">
    <location>
        <begin position="1"/>
        <end position="10"/>
    </location>
</feature>
<proteinExistence type="predicted"/>
<dbReference type="InParanoid" id="G3IG04"/>
<organism evidence="2 3">
    <name type="scientific">Cricetulus griseus</name>
    <name type="common">Chinese hamster</name>
    <name type="synonym">Cricetulus barabensis griseus</name>
    <dbReference type="NCBI Taxonomy" id="10029"/>
    <lineage>
        <taxon>Eukaryota</taxon>
        <taxon>Metazoa</taxon>
        <taxon>Chordata</taxon>
        <taxon>Craniata</taxon>
        <taxon>Vertebrata</taxon>
        <taxon>Euteleostomi</taxon>
        <taxon>Mammalia</taxon>
        <taxon>Eutheria</taxon>
        <taxon>Euarchontoglires</taxon>
        <taxon>Glires</taxon>
        <taxon>Rodentia</taxon>
        <taxon>Myomorpha</taxon>
        <taxon>Muroidea</taxon>
        <taxon>Cricetidae</taxon>
        <taxon>Cricetinae</taxon>
        <taxon>Cricetulus</taxon>
    </lineage>
</organism>
<dbReference type="AlphaFoldDB" id="G3IG04"/>